<feature type="transmembrane region" description="Helical" evidence="8">
    <location>
        <begin position="37"/>
        <end position="56"/>
    </location>
</feature>
<evidence type="ECO:0000313" key="9">
    <source>
        <dbReference type="EMBL" id="MBC8576285.1"/>
    </source>
</evidence>
<dbReference type="Pfam" id="PF03547">
    <property type="entry name" value="Mem_trans"/>
    <property type="match status" value="1"/>
</dbReference>
<comment type="subcellular location">
    <subcellularLocation>
        <location evidence="1">Cell membrane</location>
        <topology evidence="1">Multi-pass membrane protein</topology>
    </subcellularLocation>
</comment>
<evidence type="ECO:0000256" key="1">
    <source>
        <dbReference type="ARBA" id="ARBA00004651"/>
    </source>
</evidence>
<feature type="transmembrane region" description="Helical" evidence="8">
    <location>
        <begin position="129"/>
        <end position="150"/>
    </location>
</feature>
<evidence type="ECO:0000256" key="6">
    <source>
        <dbReference type="ARBA" id="ARBA00022989"/>
    </source>
</evidence>
<keyword evidence="4" id="KW-1003">Cell membrane</keyword>
<keyword evidence="5 8" id="KW-0812">Transmembrane</keyword>
<evidence type="ECO:0000256" key="7">
    <source>
        <dbReference type="ARBA" id="ARBA00023136"/>
    </source>
</evidence>
<dbReference type="Gene3D" id="1.20.1530.20">
    <property type="match status" value="1"/>
</dbReference>
<evidence type="ECO:0000256" key="8">
    <source>
        <dbReference type="SAM" id="Phobius"/>
    </source>
</evidence>
<evidence type="ECO:0000256" key="5">
    <source>
        <dbReference type="ARBA" id="ARBA00022692"/>
    </source>
</evidence>
<proteinExistence type="inferred from homology"/>
<feature type="transmembrane region" description="Helical" evidence="8">
    <location>
        <begin position="227"/>
        <end position="251"/>
    </location>
</feature>
<dbReference type="InterPro" id="IPR004776">
    <property type="entry name" value="Mem_transp_PIN-like"/>
</dbReference>
<accession>A0ABR7NIT5</accession>
<keyword evidence="3" id="KW-0813">Transport</keyword>
<reference evidence="9 10" key="1">
    <citation type="submission" date="2020-08" db="EMBL/GenBank/DDBJ databases">
        <title>Genome public.</title>
        <authorList>
            <person name="Liu C."/>
            <person name="Sun Q."/>
        </authorList>
    </citation>
    <scope>NUCLEOTIDE SEQUENCE [LARGE SCALE GENOMIC DNA]</scope>
    <source>
        <strain evidence="9 10">BX1</strain>
    </source>
</reference>
<dbReference type="PANTHER" id="PTHR36838">
    <property type="entry name" value="AUXIN EFFLUX CARRIER FAMILY PROTEIN"/>
    <property type="match status" value="1"/>
</dbReference>
<evidence type="ECO:0000256" key="4">
    <source>
        <dbReference type="ARBA" id="ARBA00022475"/>
    </source>
</evidence>
<feature type="transmembrane region" description="Helical" evidence="8">
    <location>
        <begin position="257"/>
        <end position="276"/>
    </location>
</feature>
<evidence type="ECO:0000256" key="3">
    <source>
        <dbReference type="ARBA" id="ARBA00022448"/>
    </source>
</evidence>
<dbReference type="EMBL" id="JACRTB010000010">
    <property type="protein sequence ID" value="MBC8576285.1"/>
    <property type="molecule type" value="Genomic_DNA"/>
</dbReference>
<feature type="transmembrane region" description="Helical" evidence="8">
    <location>
        <begin position="6"/>
        <end position="25"/>
    </location>
</feature>
<keyword evidence="7 8" id="KW-0472">Membrane</keyword>
<gene>
    <name evidence="9" type="ORF">H8717_07685</name>
</gene>
<dbReference type="RefSeq" id="WP_262399818.1">
    <property type="nucleotide sequence ID" value="NZ_JACRTB010000010.1"/>
</dbReference>
<feature type="transmembrane region" description="Helical" evidence="8">
    <location>
        <begin position="68"/>
        <end position="86"/>
    </location>
</feature>
<feature type="transmembrane region" description="Helical" evidence="8">
    <location>
        <begin position="98"/>
        <end position="117"/>
    </location>
</feature>
<feature type="transmembrane region" description="Helical" evidence="8">
    <location>
        <begin position="283"/>
        <end position="308"/>
    </location>
</feature>
<organism evidence="9 10">
    <name type="scientific">Yanshouia hominis</name>
    <dbReference type="NCBI Taxonomy" id="2763673"/>
    <lineage>
        <taxon>Bacteria</taxon>
        <taxon>Bacillati</taxon>
        <taxon>Bacillota</taxon>
        <taxon>Clostridia</taxon>
        <taxon>Eubacteriales</taxon>
        <taxon>Oscillospiraceae</taxon>
        <taxon>Yanshouia</taxon>
    </lineage>
</organism>
<dbReference type="PANTHER" id="PTHR36838:SF4">
    <property type="entry name" value="AUXIN EFFLUX CARRIER FAMILY PROTEIN"/>
    <property type="match status" value="1"/>
</dbReference>
<protein>
    <submittedName>
        <fullName evidence="9">AEC family transporter</fullName>
    </submittedName>
</protein>
<keyword evidence="6 8" id="KW-1133">Transmembrane helix</keyword>
<dbReference type="Proteomes" id="UP000658131">
    <property type="component" value="Unassembled WGS sequence"/>
</dbReference>
<feature type="transmembrane region" description="Helical" evidence="8">
    <location>
        <begin position="171"/>
        <end position="194"/>
    </location>
</feature>
<comment type="similarity">
    <text evidence="2">Belongs to the auxin efflux carrier (TC 2.A.69) family.</text>
</comment>
<name>A0ABR7NIT5_9FIRM</name>
<evidence type="ECO:0000313" key="10">
    <source>
        <dbReference type="Proteomes" id="UP000658131"/>
    </source>
</evidence>
<comment type="caution">
    <text evidence="9">The sequence shown here is derived from an EMBL/GenBank/DDBJ whole genome shotgun (WGS) entry which is preliminary data.</text>
</comment>
<keyword evidence="10" id="KW-1185">Reference proteome</keyword>
<evidence type="ECO:0000256" key="2">
    <source>
        <dbReference type="ARBA" id="ARBA00010145"/>
    </source>
</evidence>
<dbReference type="InterPro" id="IPR038770">
    <property type="entry name" value="Na+/solute_symporter_sf"/>
</dbReference>
<sequence>MENFLFTVNAVLPLFVIIAAGWLCRRKRLIVEDNIRFINRLCFRVLFPCIGFSSGYSSTLSFSDLRLIGFSLGAYAASFAILLLAVPHFVRDREQACVVIHAGFRSNIVLFGIGMAYNLFGEVGAGPSILTVATMVPLGNVMSVLLMKIYDRGEGEPVNAAAVIRSVATHPLIIAALLGILCSLSGVVLPTIIIEPIRDLAGAAAPIAMLGLGARLNFRSAAEHRRLLAAGCVIKLILLPAAVVAAGWLLGFRRYELGAIFIDFAMPTASVVAIMADSEGGDAALAGEMVVFTSAFSCFTLFAGVYLMRSIGLF</sequence>